<organism evidence="2 3">
    <name type="scientific">Leptospira borgpetersenii serovar Pomona str. 200901868</name>
    <dbReference type="NCBI Taxonomy" id="1192866"/>
    <lineage>
        <taxon>Bacteria</taxon>
        <taxon>Pseudomonadati</taxon>
        <taxon>Spirochaetota</taxon>
        <taxon>Spirochaetia</taxon>
        <taxon>Leptospirales</taxon>
        <taxon>Leptospiraceae</taxon>
        <taxon>Leptospira</taxon>
    </lineage>
</organism>
<keyword evidence="1" id="KW-0812">Transmembrane</keyword>
<comment type="caution">
    <text evidence="2">The sequence shown here is derived from an EMBL/GenBank/DDBJ whole genome shotgun (WGS) entry which is preliminary data.</text>
</comment>
<evidence type="ECO:0000256" key="1">
    <source>
        <dbReference type="SAM" id="Phobius"/>
    </source>
</evidence>
<evidence type="ECO:0000313" key="2">
    <source>
        <dbReference type="EMBL" id="EMO61636.1"/>
    </source>
</evidence>
<name>M6W2H3_LEPBO</name>
<accession>M6W2H3</accession>
<dbReference type="AlphaFoldDB" id="M6W2H3"/>
<evidence type="ECO:0000313" key="3">
    <source>
        <dbReference type="Proteomes" id="UP000012159"/>
    </source>
</evidence>
<dbReference type="Proteomes" id="UP000012159">
    <property type="component" value="Unassembled WGS sequence"/>
</dbReference>
<keyword evidence="1" id="KW-1133">Transmembrane helix</keyword>
<keyword evidence="1" id="KW-0472">Membrane</keyword>
<gene>
    <name evidence="2" type="ORF">LEP1GSC133_0537</name>
</gene>
<feature type="transmembrane region" description="Helical" evidence="1">
    <location>
        <begin position="51"/>
        <end position="72"/>
    </location>
</feature>
<dbReference type="EMBL" id="AKWF02000093">
    <property type="protein sequence ID" value="EMO61636.1"/>
    <property type="molecule type" value="Genomic_DNA"/>
</dbReference>
<sequence length="225" mass="25480">MQNIDYSRRLRQSTVRTPVRENADFNRTIQTVQHDKKSGSPIQIFSSTRSAFILLLGSVSLFTAGLVVGLKLDQKEETFARNELQTFRNVPTGERKNENGGLRSLFFPAKETEESLKNQESLLRLNPKEDSFGTSGDSKILYPPRLGETNYLVVIATSDSLQAVELGKRLLMAKNEFKGRIFRSSKGELYLGYFYSEEKAQEALEKIQPLNNPAFHSAKIRSLKL</sequence>
<proteinExistence type="predicted"/>
<protein>
    <submittedName>
        <fullName evidence="2">Uncharacterized protein</fullName>
    </submittedName>
</protein>
<dbReference type="STRING" id="1192866.LEP1GSC133_0537"/>
<reference evidence="2 3" key="1">
    <citation type="submission" date="2013-01" db="EMBL/GenBank/DDBJ databases">
        <authorList>
            <person name="Harkins D.M."/>
            <person name="Durkin A.S."/>
            <person name="Brinkac L.M."/>
            <person name="Haft D.H."/>
            <person name="Selengut J.D."/>
            <person name="Sanka R."/>
            <person name="DePew J."/>
            <person name="Purushe J."/>
            <person name="Picardeau M."/>
            <person name="Werts C."/>
            <person name="Goarant C."/>
            <person name="Vinetz J.M."/>
            <person name="Sutton G.G."/>
            <person name="Nierman W.C."/>
            <person name="Fouts D.E."/>
        </authorList>
    </citation>
    <scope>NUCLEOTIDE SEQUENCE [LARGE SCALE GENOMIC DNA]</scope>
    <source>
        <strain evidence="2 3">200901868</strain>
    </source>
</reference>